<evidence type="ECO:0000313" key="1">
    <source>
        <dbReference type="EMBL" id="DAF95769.1"/>
    </source>
</evidence>
<dbReference type="EMBL" id="BK016109">
    <property type="protein sequence ID" value="DAF95769.1"/>
    <property type="molecule type" value="Genomic_DNA"/>
</dbReference>
<organism evidence="1">
    <name type="scientific">Myoviridae sp. ctCo31</name>
    <dbReference type="NCBI Taxonomy" id="2825053"/>
    <lineage>
        <taxon>Viruses</taxon>
        <taxon>Duplodnaviria</taxon>
        <taxon>Heunggongvirae</taxon>
        <taxon>Uroviricota</taxon>
        <taxon>Caudoviricetes</taxon>
    </lineage>
</organism>
<accession>A0A8S5UMP5</accession>
<name>A0A8S5UMP5_9CAUD</name>
<protein>
    <submittedName>
        <fullName evidence="1">Uncharacterized protein</fullName>
    </submittedName>
</protein>
<reference evidence="1" key="1">
    <citation type="journal article" date="2021" name="Proc. Natl. Acad. Sci. U.S.A.">
        <title>A Catalog of Tens of Thousands of Viruses from Human Metagenomes Reveals Hidden Associations with Chronic Diseases.</title>
        <authorList>
            <person name="Tisza M.J."/>
            <person name="Buck C.B."/>
        </authorList>
    </citation>
    <scope>NUCLEOTIDE SEQUENCE</scope>
    <source>
        <strain evidence="1">CtCo31</strain>
    </source>
</reference>
<proteinExistence type="predicted"/>
<sequence>MDEYYYASYIGIVFWRWPTPWVTSRFIRFWNVYRSRNANRCCDGLDANSKLSKRPKSRVLGPIWNFSI</sequence>